<dbReference type="STRING" id="540747.SAMN04488031_102656"/>
<reference evidence="1 2" key="1">
    <citation type="submission" date="2015-04" db="EMBL/GenBank/DDBJ databases">
        <title>The draft genome sequence of Roseovarius indicus B108T.</title>
        <authorList>
            <person name="Li G."/>
            <person name="Lai Q."/>
            <person name="Shao Z."/>
            <person name="Yan P."/>
        </authorList>
    </citation>
    <scope>NUCLEOTIDE SEQUENCE [LARGE SCALE GENOMIC DNA]</scope>
    <source>
        <strain evidence="1 2">B108</strain>
    </source>
</reference>
<protein>
    <submittedName>
        <fullName evidence="1">Uncharacterized protein</fullName>
    </submittedName>
</protein>
<dbReference type="AlphaFoldDB" id="A0A0T5PEG7"/>
<dbReference type="Proteomes" id="UP000051401">
    <property type="component" value="Unassembled WGS sequence"/>
</dbReference>
<gene>
    <name evidence="1" type="ORF">XM52_02110</name>
</gene>
<accession>A0A0T5PEG7</accession>
<organism evidence="1 2">
    <name type="scientific">Roseovarius indicus</name>
    <dbReference type="NCBI Taxonomy" id="540747"/>
    <lineage>
        <taxon>Bacteria</taxon>
        <taxon>Pseudomonadati</taxon>
        <taxon>Pseudomonadota</taxon>
        <taxon>Alphaproteobacteria</taxon>
        <taxon>Rhodobacterales</taxon>
        <taxon>Roseobacteraceae</taxon>
        <taxon>Roseovarius</taxon>
    </lineage>
</organism>
<evidence type="ECO:0000313" key="1">
    <source>
        <dbReference type="EMBL" id="KRS19657.1"/>
    </source>
</evidence>
<dbReference type="PATRIC" id="fig|540747.5.peg.427"/>
<proteinExistence type="predicted"/>
<dbReference type="EMBL" id="LAXI01000001">
    <property type="protein sequence ID" value="KRS19657.1"/>
    <property type="molecule type" value="Genomic_DNA"/>
</dbReference>
<sequence>MGRHKMEYIEQLAHMFHEDLEIHGDSIEEIVYGEAQSLKDLGRLPAAIGEIEAVLEEGRFAEVTRFFDRPAAVEVYEPGEERRFLERAHFIFVKVRDGRYGYFDSFMEAVGWRAGDLRYW</sequence>
<keyword evidence="2" id="KW-1185">Reference proteome</keyword>
<name>A0A0T5PEG7_9RHOB</name>
<evidence type="ECO:0000313" key="2">
    <source>
        <dbReference type="Proteomes" id="UP000051401"/>
    </source>
</evidence>
<comment type="caution">
    <text evidence="1">The sequence shown here is derived from an EMBL/GenBank/DDBJ whole genome shotgun (WGS) entry which is preliminary data.</text>
</comment>